<dbReference type="Gene3D" id="3.40.50.300">
    <property type="entry name" value="P-loop containing nucleotide triphosphate hydrolases"/>
    <property type="match status" value="1"/>
</dbReference>
<dbReference type="AlphaFoldDB" id="A0A6P1ZGI3"/>
<dbReference type="InterPro" id="IPR011703">
    <property type="entry name" value="ATPase_AAA-3"/>
</dbReference>
<dbReference type="SMART" id="SM00382">
    <property type="entry name" value="AAA"/>
    <property type="match status" value="1"/>
</dbReference>
<dbReference type="PANTHER" id="PTHR42759:SF5">
    <property type="entry name" value="METHANOL DEHYDROGENASE REGULATOR"/>
    <property type="match status" value="1"/>
</dbReference>
<accession>A0A6P1ZGI3</accession>
<feature type="domain" description="AAA+ ATPase" evidence="1">
    <location>
        <begin position="55"/>
        <end position="198"/>
    </location>
</feature>
<dbReference type="PANTHER" id="PTHR42759">
    <property type="entry name" value="MOXR FAMILY PROTEIN"/>
    <property type="match status" value="1"/>
</dbReference>
<dbReference type="Pfam" id="PF07726">
    <property type="entry name" value="AAA_3"/>
    <property type="match status" value="1"/>
</dbReference>
<evidence type="ECO:0000313" key="3">
    <source>
        <dbReference type="Proteomes" id="UP000434052"/>
    </source>
</evidence>
<dbReference type="InterPro" id="IPR003593">
    <property type="entry name" value="AAA+_ATPase"/>
</dbReference>
<dbReference type="CDD" id="cd00009">
    <property type="entry name" value="AAA"/>
    <property type="match status" value="1"/>
</dbReference>
<protein>
    <submittedName>
        <fullName evidence="2">Magnesium chelatase</fullName>
    </submittedName>
</protein>
<organism evidence="2 3">
    <name type="scientific">Oceanidesulfovibrio marinus</name>
    <dbReference type="NCBI Taxonomy" id="370038"/>
    <lineage>
        <taxon>Bacteria</taxon>
        <taxon>Pseudomonadati</taxon>
        <taxon>Thermodesulfobacteriota</taxon>
        <taxon>Desulfovibrionia</taxon>
        <taxon>Desulfovibrionales</taxon>
        <taxon>Desulfovibrionaceae</taxon>
        <taxon>Oceanidesulfovibrio</taxon>
    </lineage>
</organism>
<evidence type="ECO:0000259" key="1">
    <source>
        <dbReference type="SMART" id="SM00382"/>
    </source>
</evidence>
<dbReference type="InterPro" id="IPR041628">
    <property type="entry name" value="ChlI/MoxR_AAA_lid"/>
</dbReference>
<sequence>MTADGAPSDHVASETADEAALQRAREVFQALHANITAVMRGQDRAVRLVLAAFAAGGHVLLEDVPGTGKTTLAKALAASLEARFTRVQFTPDLLPADILGVSIYDPARQSFRFHPGPVFTNILLGDEINRASPRTQSALLEAMAERQVSVEGREMPLKRPFFVIATQNPSDFHGTYPLPESQMDRFAVSFRLGYVPPEVEAAVLEAQVHGHPLDTLQPCATLDDALALMNGRSLVRVSPELTRYMVDLATATRTEPGVRLGAGPRASLTLMRCAQALSLADGHDFVIPDAVQEAAPVVLPHRMVLEPQAEYAGETTRGVVSQLLESIPVPA</sequence>
<dbReference type="EMBL" id="QMIF01000005">
    <property type="protein sequence ID" value="TVM34083.1"/>
    <property type="molecule type" value="Genomic_DNA"/>
</dbReference>
<dbReference type="Proteomes" id="UP000434052">
    <property type="component" value="Unassembled WGS sequence"/>
</dbReference>
<reference evidence="2 3" key="1">
    <citation type="submission" date="2018-06" db="EMBL/GenBank/DDBJ databases">
        <title>Complete genome of Desulfovibrio marinus P48SEP.</title>
        <authorList>
            <person name="Crispim J.S."/>
            <person name="Vidigal P.M.P."/>
            <person name="Silva L.C.F."/>
            <person name="Araujo L.C."/>
            <person name="Laguardia C.N."/>
            <person name="Dias R.S."/>
            <person name="Sousa M.P."/>
            <person name="Paula S.O."/>
            <person name="Silva C."/>
        </authorList>
    </citation>
    <scope>NUCLEOTIDE SEQUENCE [LARGE SCALE GENOMIC DNA]</scope>
    <source>
        <strain evidence="2 3">P48SEP</strain>
    </source>
</reference>
<dbReference type="GO" id="GO:0016887">
    <property type="term" value="F:ATP hydrolysis activity"/>
    <property type="evidence" value="ECO:0007669"/>
    <property type="project" value="InterPro"/>
</dbReference>
<dbReference type="GO" id="GO:0005524">
    <property type="term" value="F:ATP binding"/>
    <property type="evidence" value="ECO:0007669"/>
    <property type="project" value="InterPro"/>
</dbReference>
<proteinExistence type="predicted"/>
<comment type="caution">
    <text evidence="2">The sequence shown here is derived from an EMBL/GenBank/DDBJ whole genome shotgun (WGS) entry which is preliminary data.</text>
</comment>
<evidence type="ECO:0000313" key="2">
    <source>
        <dbReference type="EMBL" id="TVM34083.1"/>
    </source>
</evidence>
<dbReference type="RefSeq" id="WP_144305079.1">
    <property type="nucleotide sequence ID" value="NZ_QMIF01000005.1"/>
</dbReference>
<dbReference type="Gene3D" id="1.10.8.80">
    <property type="entry name" value="Magnesium chelatase subunit I, C-Terminal domain"/>
    <property type="match status" value="1"/>
</dbReference>
<dbReference type="Pfam" id="PF17863">
    <property type="entry name" value="AAA_lid_2"/>
    <property type="match status" value="1"/>
</dbReference>
<dbReference type="OrthoDB" id="9808397at2"/>
<gene>
    <name evidence="2" type="ORF">DQK91_09265</name>
</gene>
<dbReference type="SUPFAM" id="SSF52540">
    <property type="entry name" value="P-loop containing nucleoside triphosphate hydrolases"/>
    <property type="match status" value="1"/>
</dbReference>
<dbReference type="InterPro" id="IPR027417">
    <property type="entry name" value="P-loop_NTPase"/>
</dbReference>
<dbReference type="InterPro" id="IPR050764">
    <property type="entry name" value="CbbQ/NirQ/NorQ/GpvN"/>
</dbReference>
<name>A0A6P1ZGI3_9BACT</name>
<dbReference type="PIRSF" id="PIRSF002849">
    <property type="entry name" value="AAA_ATPase_chaperone_MoxR_prd"/>
    <property type="match status" value="1"/>
</dbReference>